<keyword evidence="2" id="KW-0732">Signal</keyword>
<keyword evidence="5" id="KW-1185">Reference proteome</keyword>
<dbReference type="SMART" id="SM00900">
    <property type="entry name" value="FMN_bind"/>
    <property type="match status" value="1"/>
</dbReference>
<dbReference type="Pfam" id="PF04205">
    <property type="entry name" value="FMN_bind"/>
    <property type="match status" value="1"/>
</dbReference>
<evidence type="ECO:0000256" key="2">
    <source>
        <dbReference type="SAM" id="SignalP"/>
    </source>
</evidence>
<dbReference type="Gene3D" id="3.90.1010.20">
    <property type="match status" value="1"/>
</dbReference>
<dbReference type="RefSeq" id="WP_114744353.1">
    <property type="nucleotide sequence ID" value="NZ_QQAY01000002.1"/>
</dbReference>
<comment type="caution">
    <text evidence="4">The sequence shown here is derived from an EMBL/GenBank/DDBJ whole genome shotgun (WGS) entry which is preliminary data.</text>
</comment>
<dbReference type="GO" id="GO:0016020">
    <property type="term" value="C:membrane"/>
    <property type="evidence" value="ECO:0007669"/>
    <property type="project" value="InterPro"/>
</dbReference>
<reference evidence="4 5" key="1">
    <citation type="submission" date="2018-07" db="EMBL/GenBank/DDBJ databases">
        <title>Genomic Encyclopedia of Type Strains, Phase IV (KMG-IV): sequencing the most valuable type-strain genomes for metagenomic binning, comparative biology and taxonomic classification.</title>
        <authorList>
            <person name="Goeker M."/>
        </authorList>
    </citation>
    <scope>NUCLEOTIDE SEQUENCE [LARGE SCALE GENOMIC DNA]</scope>
    <source>
        <strain evidence="4 5">DSM 25281</strain>
    </source>
</reference>
<proteinExistence type="predicted"/>
<dbReference type="EMBL" id="QQAY01000002">
    <property type="protein sequence ID" value="RDI45493.1"/>
    <property type="molecule type" value="Genomic_DNA"/>
</dbReference>
<dbReference type="OrthoDB" id="2375608at2"/>
<feature type="chain" id="PRO_5039582230" evidence="2">
    <location>
        <begin position="22"/>
        <end position="159"/>
    </location>
</feature>
<evidence type="ECO:0000259" key="3">
    <source>
        <dbReference type="SMART" id="SM00900"/>
    </source>
</evidence>
<evidence type="ECO:0000256" key="1">
    <source>
        <dbReference type="SAM" id="MobiDB-lite"/>
    </source>
</evidence>
<sequence>MGKMDKKWVVLCSAAVAAVYAGGFYTTEQDAVKMESAHYEFLNKQTNGQVSNPNKEKTNSLNSETINTPKQQYRDGTYTGMGMNRRGEIQVSVTLKKDKIVDVQISDWGMHYSEEDVVNLPDQVVADQSYNVENVSGATYSTEAFKNAVQDALSQAENS</sequence>
<organism evidence="4 5">
    <name type="scientific">Falsibacillus pallidus</name>
    <dbReference type="NCBI Taxonomy" id="493781"/>
    <lineage>
        <taxon>Bacteria</taxon>
        <taxon>Bacillati</taxon>
        <taxon>Bacillota</taxon>
        <taxon>Bacilli</taxon>
        <taxon>Bacillales</taxon>
        <taxon>Bacillaceae</taxon>
        <taxon>Falsibacillus</taxon>
    </lineage>
</organism>
<name>A0A370GU77_9BACI</name>
<dbReference type="InterPro" id="IPR007329">
    <property type="entry name" value="FMN-bd"/>
</dbReference>
<dbReference type="AlphaFoldDB" id="A0A370GU77"/>
<dbReference type="Proteomes" id="UP000255326">
    <property type="component" value="Unassembled WGS sequence"/>
</dbReference>
<protein>
    <submittedName>
        <fullName evidence="4">Uncharacterized protein with FMN-binding domain</fullName>
    </submittedName>
</protein>
<gene>
    <name evidence="4" type="ORF">DFR59_102121</name>
</gene>
<feature type="domain" description="FMN-binding" evidence="3">
    <location>
        <begin position="82"/>
        <end position="156"/>
    </location>
</feature>
<feature type="signal peptide" evidence="2">
    <location>
        <begin position="1"/>
        <end position="21"/>
    </location>
</feature>
<feature type="compositionally biased region" description="Polar residues" evidence="1">
    <location>
        <begin position="46"/>
        <end position="71"/>
    </location>
</feature>
<evidence type="ECO:0000313" key="5">
    <source>
        <dbReference type="Proteomes" id="UP000255326"/>
    </source>
</evidence>
<dbReference type="GO" id="GO:0010181">
    <property type="term" value="F:FMN binding"/>
    <property type="evidence" value="ECO:0007669"/>
    <property type="project" value="InterPro"/>
</dbReference>
<feature type="region of interest" description="Disordered" evidence="1">
    <location>
        <begin position="46"/>
        <end position="81"/>
    </location>
</feature>
<evidence type="ECO:0000313" key="4">
    <source>
        <dbReference type="EMBL" id="RDI45493.1"/>
    </source>
</evidence>
<accession>A0A370GU77</accession>